<dbReference type="GO" id="GO:0036218">
    <property type="term" value="F:dTTP diphosphatase activity"/>
    <property type="evidence" value="ECO:0007669"/>
    <property type="project" value="RHEA"/>
</dbReference>
<dbReference type="AlphaFoldDB" id="I2C8I2"/>
<comment type="subcellular location">
    <subcellularLocation>
        <location evidence="2 6">Cytoplasm</location>
    </subcellularLocation>
</comment>
<keyword evidence="4 6" id="KW-0378">Hydrolase</keyword>
<accession>I2C8I2</accession>
<comment type="cofactor">
    <cofactor evidence="1 6">
        <name>a divalent metal cation</name>
        <dbReference type="ChEBI" id="CHEBI:60240"/>
    </cofactor>
</comment>
<keyword evidence="3 6" id="KW-0963">Cytoplasm</keyword>
<dbReference type="PANTHER" id="PTHR43213">
    <property type="entry name" value="BIFUNCTIONAL DTTP/UTP PYROPHOSPHATASE/METHYLTRANSFERASE PROTEIN-RELATED"/>
    <property type="match status" value="1"/>
</dbReference>
<dbReference type="SUPFAM" id="SSF52972">
    <property type="entry name" value="ITPase-like"/>
    <property type="match status" value="1"/>
</dbReference>
<dbReference type="GO" id="GO:0036221">
    <property type="term" value="F:UTP diphosphatase activity"/>
    <property type="evidence" value="ECO:0007669"/>
    <property type="project" value="RHEA"/>
</dbReference>
<dbReference type="HOGENOM" id="CLU_040416_0_0_9"/>
<feature type="active site" description="Proton acceptor" evidence="6">
    <location>
        <position position="73"/>
    </location>
</feature>
<comment type="similarity">
    <text evidence="6">Belongs to the Maf family. YhdE subfamily.</text>
</comment>
<gene>
    <name evidence="7" type="primary">maf</name>
    <name evidence="7" type="ORF">MUS_3066</name>
</gene>
<evidence type="ECO:0000256" key="2">
    <source>
        <dbReference type="ARBA" id="ARBA00004496"/>
    </source>
</evidence>
<evidence type="ECO:0000256" key="3">
    <source>
        <dbReference type="ARBA" id="ARBA00022490"/>
    </source>
</evidence>
<organism evidence="7 8">
    <name type="scientific">Bacillus amyloliquefaciens (strain Y2)</name>
    <name type="common">Bacillus amyloliquefaciens subsp. plantarum (strain B9601-Y2)</name>
    <dbReference type="NCBI Taxonomy" id="1155777"/>
    <lineage>
        <taxon>Bacteria</taxon>
        <taxon>Bacillati</taxon>
        <taxon>Bacillota</taxon>
        <taxon>Bacilli</taxon>
        <taxon>Bacillales</taxon>
        <taxon>Bacillaceae</taxon>
        <taxon>Bacillus</taxon>
        <taxon>Bacillus amyloliquefaciens group</taxon>
    </lineage>
</organism>
<evidence type="ECO:0000313" key="7">
    <source>
        <dbReference type="EMBL" id="AFJ62956.1"/>
    </source>
</evidence>
<dbReference type="HAMAP" id="MF_00528">
    <property type="entry name" value="Maf"/>
    <property type="match status" value="1"/>
</dbReference>
<evidence type="ECO:0000256" key="4">
    <source>
        <dbReference type="ARBA" id="ARBA00022801"/>
    </source>
</evidence>
<feature type="site" description="Important for substrate specificity" evidence="6">
    <location>
        <position position="16"/>
    </location>
</feature>
<feature type="site" description="Important for substrate specificity" evidence="6">
    <location>
        <position position="74"/>
    </location>
</feature>
<dbReference type="Gene3D" id="3.90.950.10">
    <property type="match status" value="1"/>
</dbReference>
<dbReference type="NCBIfam" id="TIGR00172">
    <property type="entry name" value="maf"/>
    <property type="match status" value="1"/>
</dbReference>
<evidence type="ECO:0000256" key="1">
    <source>
        <dbReference type="ARBA" id="ARBA00001968"/>
    </source>
</evidence>
<protein>
    <recommendedName>
        <fullName evidence="6">dTTP/UTP pyrophosphatase</fullName>
        <shortName evidence="6">dTTPase/UTPase</shortName>
        <ecNumber evidence="6">3.6.1.9</ecNumber>
    </recommendedName>
    <alternativeName>
        <fullName evidence="6">Nucleoside triphosphate pyrophosphatase</fullName>
    </alternativeName>
    <alternativeName>
        <fullName evidence="6">Nucleotide pyrophosphatase</fullName>
        <shortName evidence="6">Nucleotide PPase</shortName>
    </alternativeName>
</protein>
<dbReference type="FunFam" id="3.90.950.10:FF:000005">
    <property type="entry name" value="7-methyl-GTP pyrophosphatase"/>
    <property type="match status" value="1"/>
</dbReference>
<dbReference type="EC" id="3.6.1.9" evidence="6"/>
<dbReference type="CDD" id="cd00555">
    <property type="entry name" value="Maf"/>
    <property type="match status" value="1"/>
</dbReference>
<name>I2C8I2_BACAY</name>
<dbReference type="PANTHER" id="PTHR43213:SF5">
    <property type="entry name" value="BIFUNCTIONAL DTTP_UTP PYROPHOSPHATASE_METHYLTRANSFERASE PROTEIN-RELATED"/>
    <property type="match status" value="1"/>
</dbReference>
<dbReference type="KEGG" id="bqy:MUS_3066"/>
<comment type="function">
    <text evidence="6">Nucleoside triphosphate pyrophosphatase that hydrolyzes dTTP and UTP. May have a dual role in cell division arrest and in preventing the incorporation of modified nucleotides into cellular nucleic acids.</text>
</comment>
<dbReference type="GO" id="GO:0009117">
    <property type="term" value="P:nucleotide metabolic process"/>
    <property type="evidence" value="ECO:0007669"/>
    <property type="project" value="UniProtKB-KW"/>
</dbReference>
<evidence type="ECO:0000256" key="5">
    <source>
        <dbReference type="ARBA" id="ARBA00023080"/>
    </source>
</evidence>
<dbReference type="InterPro" id="IPR003697">
    <property type="entry name" value="Maf-like"/>
</dbReference>
<comment type="caution">
    <text evidence="6">Lacks conserved residue(s) required for the propagation of feature annotation.</text>
</comment>
<comment type="catalytic activity">
    <reaction evidence="6">
        <text>UTP + H2O = UMP + diphosphate + H(+)</text>
        <dbReference type="Rhea" id="RHEA:29395"/>
        <dbReference type="ChEBI" id="CHEBI:15377"/>
        <dbReference type="ChEBI" id="CHEBI:15378"/>
        <dbReference type="ChEBI" id="CHEBI:33019"/>
        <dbReference type="ChEBI" id="CHEBI:46398"/>
        <dbReference type="ChEBI" id="CHEBI:57865"/>
        <dbReference type="EC" id="3.6.1.9"/>
    </reaction>
</comment>
<dbReference type="InterPro" id="IPR029001">
    <property type="entry name" value="ITPase-like_fam"/>
</dbReference>
<comment type="catalytic activity">
    <reaction evidence="6">
        <text>dTTP + H2O = dTMP + diphosphate + H(+)</text>
        <dbReference type="Rhea" id="RHEA:28534"/>
        <dbReference type="ChEBI" id="CHEBI:15377"/>
        <dbReference type="ChEBI" id="CHEBI:15378"/>
        <dbReference type="ChEBI" id="CHEBI:33019"/>
        <dbReference type="ChEBI" id="CHEBI:37568"/>
        <dbReference type="ChEBI" id="CHEBI:63528"/>
        <dbReference type="EC" id="3.6.1.9"/>
    </reaction>
</comment>
<dbReference type="Pfam" id="PF02545">
    <property type="entry name" value="Maf"/>
    <property type="match status" value="1"/>
</dbReference>
<evidence type="ECO:0000313" key="8">
    <source>
        <dbReference type="Proteomes" id="UP000002878"/>
    </source>
</evidence>
<dbReference type="EMBL" id="CP003332">
    <property type="protein sequence ID" value="AFJ62956.1"/>
    <property type="molecule type" value="Genomic_DNA"/>
</dbReference>
<feature type="site" description="Important for substrate specificity" evidence="6">
    <location>
        <position position="156"/>
    </location>
</feature>
<reference evidence="7 8" key="1">
    <citation type="journal article" date="2012" name="J. Biotechnol.">
        <title>Genome sequence of the plant growth promoting strain Bacillus amyloliquefaciens subsp. plantarum B9601-Y2 and expression of mersacidin and other secondary metabolites.</title>
        <authorList>
            <person name="He P."/>
            <person name="Hao K."/>
            <person name="Blom J."/>
            <person name="Ruckert C."/>
            <person name="Vater J."/>
            <person name="Mao Z."/>
            <person name="Wu Y."/>
            <person name="Hou M."/>
            <person name="He P."/>
            <person name="He Y."/>
            <person name="Borriss R."/>
        </authorList>
    </citation>
    <scope>NUCLEOTIDE SEQUENCE [LARGE SCALE GENOMIC DNA]</scope>
    <source>
        <strain evidence="7">Y2</strain>
    </source>
</reference>
<keyword evidence="5 6" id="KW-0546">Nucleotide metabolism</keyword>
<dbReference type="GO" id="GO:0005737">
    <property type="term" value="C:cytoplasm"/>
    <property type="evidence" value="ECO:0007669"/>
    <property type="project" value="UniProtKB-SubCell"/>
</dbReference>
<proteinExistence type="inferred from homology"/>
<sequence length="192" mass="21369">MTIMTKRLILASQSPRRKELLNLLQIPYSIIASRTEEKLNRNLSPEENVQCLAEQKAGAVLAENPDAVVIGADTMVCIDGECLGKPHDREEAAHMLRRLSGRSHQVITAVSIQTHDRKETFCDTTEVTFWPLSEDDIQLYIETKEPMDKAGAYGIQGKGALLVKKIDGDFYSVVGLPVAKTMRALKEFNIKA</sequence>
<dbReference type="Proteomes" id="UP000002878">
    <property type="component" value="Chromosome"/>
</dbReference>
<dbReference type="PIRSF" id="PIRSF006305">
    <property type="entry name" value="Maf"/>
    <property type="match status" value="1"/>
</dbReference>
<dbReference type="PATRIC" id="fig|1126211.3.peg.2914"/>
<evidence type="ECO:0000256" key="6">
    <source>
        <dbReference type="HAMAP-Rule" id="MF_00528"/>
    </source>
</evidence>